<keyword evidence="7 9" id="KW-0346">Stress response</keyword>
<dbReference type="NCBIfam" id="TIGR02350">
    <property type="entry name" value="prok_dnaK"/>
    <property type="match status" value="1"/>
</dbReference>
<evidence type="ECO:0000256" key="9">
    <source>
        <dbReference type="HAMAP-Rule" id="MF_00332"/>
    </source>
</evidence>
<dbReference type="Gene3D" id="3.90.640.10">
    <property type="entry name" value="Actin, Chain A, domain 4"/>
    <property type="match status" value="1"/>
</dbReference>
<dbReference type="InterPro" id="IPR013126">
    <property type="entry name" value="Hsp_70_fam"/>
</dbReference>
<feature type="coiled-coil region" evidence="11">
    <location>
        <begin position="223"/>
        <end position="250"/>
    </location>
</feature>
<keyword evidence="5 9" id="KW-0547">Nucleotide-binding</keyword>
<organism evidence="13 14">
    <name type="scientific">Enterocloster hominis</name>
    <name type="common">ex Hitch et al. 2024</name>
    <dbReference type="NCBI Taxonomy" id="1917870"/>
    <lineage>
        <taxon>Bacteria</taxon>
        <taxon>Bacillati</taxon>
        <taxon>Bacillota</taxon>
        <taxon>Clostridia</taxon>
        <taxon>Lachnospirales</taxon>
        <taxon>Lachnospiraceae</taxon>
        <taxon>Enterocloster</taxon>
    </lineage>
</organism>
<protein>
    <recommendedName>
        <fullName evidence="3 9">Chaperone protein DnaK</fullName>
    </recommendedName>
    <alternativeName>
        <fullName evidence="9">HSP70</fullName>
    </alternativeName>
    <alternativeName>
        <fullName evidence="9">Heat shock 70 kDa protein</fullName>
    </alternativeName>
    <alternativeName>
        <fullName evidence="9">Heat shock protein 70</fullName>
    </alternativeName>
</protein>
<feature type="compositionally biased region" description="Gly residues" evidence="12">
    <location>
        <begin position="593"/>
        <end position="603"/>
    </location>
</feature>
<dbReference type="InterPro" id="IPR012725">
    <property type="entry name" value="Chaperone_DnaK"/>
</dbReference>
<keyword evidence="14" id="KW-1185">Reference proteome</keyword>
<dbReference type="RefSeq" id="WP_008716757.1">
    <property type="nucleotide sequence ID" value="NZ_JAJFDX010000001.1"/>
</dbReference>
<feature type="modified residue" description="Phosphothreonine; by autocatalysis" evidence="9">
    <location>
        <position position="174"/>
    </location>
</feature>
<evidence type="ECO:0000256" key="6">
    <source>
        <dbReference type="ARBA" id="ARBA00022840"/>
    </source>
</evidence>
<evidence type="ECO:0000256" key="10">
    <source>
        <dbReference type="RuleBase" id="RU003322"/>
    </source>
</evidence>
<evidence type="ECO:0000256" key="5">
    <source>
        <dbReference type="ARBA" id="ARBA00022741"/>
    </source>
</evidence>
<sequence length="621" mass="66157">MSKIIGIDLGTTNSCVAVMEGGKPTVIANAEGVRTTPSVVAFTKTGERLIGEPAKRQAVTNADKTISSIKRHMGTDYRVDIDSKKYTPQEISAMILQKLKADAESYLGESVTEAVITVPAYFNDAQRQATKDAGKIAGLDVKRIINEPTAAALAYGLDNEKEQKIMVYDLGGGTFDVSIIEIGDGVIEVLSTNGDTRLGGDDFDNAITNWMIAEFKKAEGVDLSNDKMALQRLKEAAEKAKKELSTATTTNINLPFITATSEGPKHLDMNLTRAKFDELTHDLIERTAIPVQNALKDAGITASELGKVLLVGGSTRMIAAQEKVKQLTGKEPSKSLNPDECVAIGAAIQGGKLAGDAGAGDILLLDVTPLSLSIETMGGVATRLIERNTTIPTKKSQIFSTAADNQTAVDIHVVQGERQFARDNKTLGQFRLDGIPPARRGVPQIEVTFDIDANGIVNVSAKDLGTGKEQHITITSGSNMSDDDIDKAVKEAAEYEAQDKKRKDAIDARNDADSMVFQTEKALEEVGDKISPNDKAEVEADLNSLKEAINRAPVEEMTDAQVEDIKSGKEKLMNSAQKLFAKVYEQAQAAGAAGAGPDMGGAAGASSAPNDDVVDADFKEV</sequence>
<dbReference type="NCBIfam" id="NF001413">
    <property type="entry name" value="PRK00290.1"/>
    <property type="match status" value="1"/>
</dbReference>
<dbReference type="SUPFAM" id="SSF100920">
    <property type="entry name" value="Heat shock protein 70kD (HSP70), peptide-binding domain"/>
    <property type="match status" value="1"/>
</dbReference>
<evidence type="ECO:0000256" key="12">
    <source>
        <dbReference type="SAM" id="MobiDB-lite"/>
    </source>
</evidence>
<keyword evidence="11" id="KW-0175">Coiled coil</keyword>
<name>A0ABV1DDA4_9FIRM</name>
<evidence type="ECO:0000313" key="13">
    <source>
        <dbReference type="EMBL" id="MEQ2428361.1"/>
    </source>
</evidence>
<evidence type="ECO:0000256" key="1">
    <source>
        <dbReference type="ARBA" id="ARBA00002290"/>
    </source>
</evidence>
<dbReference type="CDD" id="cd10234">
    <property type="entry name" value="ASKHA_NBD_HSP70_DnaK-like"/>
    <property type="match status" value="1"/>
</dbReference>
<comment type="function">
    <text evidence="1 9">Acts as a chaperone.</text>
</comment>
<evidence type="ECO:0000313" key="14">
    <source>
        <dbReference type="Proteomes" id="UP001454086"/>
    </source>
</evidence>
<evidence type="ECO:0000256" key="2">
    <source>
        <dbReference type="ARBA" id="ARBA00007381"/>
    </source>
</evidence>
<dbReference type="PROSITE" id="PS00329">
    <property type="entry name" value="HSP70_2"/>
    <property type="match status" value="1"/>
</dbReference>
<gene>
    <name evidence="9 13" type="primary">dnaK</name>
    <name evidence="13" type="ORF">WMQ36_25720</name>
</gene>
<comment type="caution">
    <text evidence="13">The sequence shown here is derived from an EMBL/GenBank/DDBJ whole genome shotgun (WGS) entry which is preliminary data.</text>
</comment>
<dbReference type="InterPro" id="IPR029047">
    <property type="entry name" value="HSP70_peptide-bd_sf"/>
</dbReference>
<dbReference type="Gene3D" id="3.30.420.40">
    <property type="match status" value="2"/>
</dbReference>
<dbReference type="EMBL" id="JBBMFM010000172">
    <property type="protein sequence ID" value="MEQ2428361.1"/>
    <property type="molecule type" value="Genomic_DNA"/>
</dbReference>
<evidence type="ECO:0000256" key="11">
    <source>
        <dbReference type="SAM" id="Coils"/>
    </source>
</evidence>
<dbReference type="SUPFAM" id="SSF53067">
    <property type="entry name" value="Actin-like ATPase domain"/>
    <property type="match status" value="2"/>
</dbReference>
<dbReference type="HAMAP" id="MF_00332">
    <property type="entry name" value="DnaK"/>
    <property type="match status" value="1"/>
</dbReference>
<dbReference type="SUPFAM" id="SSF100934">
    <property type="entry name" value="Heat shock protein 70kD (HSP70), C-terminal subdomain"/>
    <property type="match status" value="1"/>
</dbReference>
<dbReference type="Gene3D" id="1.20.1270.10">
    <property type="match status" value="1"/>
</dbReference>
<dbReference type="PRINTS" id="PR00301">
    <property type="entry name" value="HEATSHOCK70"/>
</dbReference>
<evidence type="ECO:0000256" key="4">
    <source>
        <dbReference type="ARBA" id="ARBA00022553"/>
    </source>
</evidence>
<proteinExistence type="evidence at transcript level"/>
<keyword evidence="4 9" id="KW-0597">Phosphoprotein</keyword>
<keyword evidence="8 9" id="KW-0143">Chaperone</keyword>
<dbReference type="Pfam" id="PF00012">
    <property type="entry name" value="HSP70"/>
    <property type="match status" value="1"/>
</dbReference>
<evidence type="ECO:0000256" key="8">
    <source>
        <dbReference type="ARBA" id="ARBA00023186"/>
    </source>
</evidence>
<dbReference type="PROSITE" id="PS00297">
    <property type="entry name" value="HSP70_1"/>
    <property type="match status" value="1"/>
</dbReference>
<comment type="induction">
    <text evidence="9">By stress conditions e.g. heat shock.</text>
</comment>
<reference evidence="13 14" key="1">
    <citation type="submission" date="2024-03" db="EMBL/GenBank/DDBJ databases">
        <title>Human intestinal bacterial collection.</title>
        <authorList>
            <person name="Pauvert C."/>
            <person name="Hitch T.C.A."/>
            <person name="Clavel T."/>
        </authorList>
    </citation>
    <scope>NUCLEOTIDE SEQUENCE [LARGE SCALE GENOMIC DNA]</scope>
    <source>
        <strain evidence="13 14">CLA-SR-H021</strain>
    </source>
</reference>
<accession>A0ABV1DDA4</accession>
<keyword evidence="6 9" id="KW-0067">ATP-binding</keyword>
<dbReference type="Proteomes" id="UP001454086">
    <property type="component" value="Unassembled WGS sequence"/>
</dbReference>
<comment type="similarity">
    <text evidence="2 9 10">Belongs to the heat shock protein 70 family.</text>
</comment>
<dbReference type="PANTHER" id="PTHR19375">
    <property type="entry name" value="HEAT SHOCK PROTEIN 70KDA"/>
    <property type="match status" value="1"/>
</dbReference>
<evidence type="ECO:0000256" key="3">
    <source>
        <dbReference type="ARBA" id="ARBA00014415"/>
    </source>
</evidence>
<feature type="region of interest" description="Disordered" evidence="12">
    <location>
        <begin position="590"/>
        <end position="621"/>
    </location>
</feature>
<dbReference type="InterPro" id="IPR029048">
    <property type="entry name" value="HSP70_C_sf"/>
</dbReference>
<dbReference type="InterPro" id="IPR018181">
    <property type="entry name" value="Heat_shock_70_CS"/>
</dbReference>
<dbReference type="Gene3D" id="2.60.34.10">
    <property type="entry name" value="Substrate Binding Domain Of DNAk, Chain A, domain 1"/>
    <property type="match status" value="1"/>
</dbReference>
<dbReference type="InterPro" id="IPR043129">
    <property type="entry name" value="ATPase_NBD"/>
</dbReference>
<evidence type="ECO:0000256" key="7">
    <source>
        <dbReference type="ARBA" id="ARBA00023016"/>
    </source>
</evidence>